<evidence type="ECO:0000256" key="1">
    <source>
        <dbReference type="SAM" id="MobiDB-lite"/>
    </source>
</evidence>
<protein>
    <submittedName>
        <fullName evidence="2">Uncharacterized protein</fullName>
    </submittedName>
</protein>
<name>A0AA38GZW3_TAXCH</name>
<evidence type="ECO:0000313" key="3">
    <source>
        <dbReference type="Proteomes" id="UP000824469"/>
    </source>
</evidence>
<gene>
    <name evidence="2" type="ORF">KI387_003845</name>
</gene>
<dbReference type="EMBL" id="JAHRHJ020000001">
    <property type="protein sequence ID" value="KAH9331737.1"/>
    <property type="molecule type" value="Genomic_DNA"/>
</dbReference>
<evidence type="ECO:0000313" key="2">
    <source>
        <dbReference type="EMBL" id="KAH9331737.1"/>
    </source>
</evidence>
<sequence length="52" mass="5676">IHKAIDHGVRQTNIASSSKGDDCHYEEHAYGGAHRRGFRAGFCGHGNQRGGR</sequence>
<keyword evidence="3" id="KW-1185">Reference proteome</keyword>
<organism evidence="2 3">
    <name type="scientific">Taxus chinensis</name>
    <name type="common">Chinese yew</name>
    <name type="synonym">Taxus wallichiana var. chinensis</name>
    <dbReference type="NCBI Taxonomy" id="29808"/>
    <lineage>
        <taxon>Eukaryota</taxon>
        <taxon>Viridiplantae</taxon>
        <taxon>Streptophyta</taxon>
        <taxon>Embryophyta</taxon>
        <taxon>Tracheophyta</taxon>
        <taxon>Spermatophyta</taxon>
        <taxon>Pinopsida</taxon>
        <taxon>Pinidae</taxon>
        <taxon>Conifers II</taxon>
        <taxon>Cupressales</taxon>
        <taxon>Taxaceae</taxon>
        <taxon>Taxus</taxon>
    </lineage>
</organism>
<dbReference type="Proteomes" id="UP000824469">
    <property type="component" value="Unassembled WGS sequence"/>
</dbReference>
<dbReference type="AlphaFoldDB" id="A0AA38GZW3"/>
<feature type="region of interest" description="Disordered" evidence="1">
    <location>
        <begin position="1"/>
        <end position="21"/>
    </location>
</feature>
<feature type="non-terminal residue" evidence="2">
    <location>
        <position position="52"/>
    </location>
</feature>
<accession>A0AA38GZW3</accession>
<comment type="caution">
    <text evidence="2">The sequence shown here is derived from an EMBL/GenBank/DDBJ whole genome shotgun (WGS) entry which is preliminary data.</text>
</comment>
<feature type="non-terminal residue" evidence="2">
    <location>
        <position position="1"/>
    </location>
</feature>
<proteinExistence type="predicted"/>
<reference evidence="2 3" key="1">
    <citation type="journal article" date="2021" name="Nat. Plants">
        <title>The Taxus genome provides insights into paclitaxel biosynthesis.</title>
        <authorList>
            <person name="Xiong X."/>
            <person name="Gou J."/>
            <person name="Liao Q."/>
            <person name="Li Y."/>
            <person name="Zhou Q."/>
            <person name="Bi G."/>
            <person name="Li C."/>
            <person name="Du R."/>
            <person name="Wang X."/>
            <person name="Sun T."/>
            <person name="Guo L."/>
            <person name="Liang H."/>
            <person name="Lu P."/>
            <person name="Wu Y."/>
            <person name="Zhang Z."/>
            <person name="Ro D.K."/>
            <person name="Shang Y."/>
            <person name="Huang S."/>
            <person name="Yan J."/>
        </authorList>
    </citation>
    <scope>NUCLEOTIDE SEQUENCE [LARGE SCALE GENOMIC DNA]</scope>
    <source>
        <strain evidence="2">Ta-2019</strain>
    </source>
</reference>